<dbReference type="InterPro" id="IPR033749">
    <property type="entry name" value="Polyprenyl_synt_CS"/>
</dbReference>
<comment type="similarity">
    <text evidence="2 6">Belongs to the FPP/GGPP synthase family.</text>
</comment>
<dbReference type="GO" id="GO:0004659">
    <property type="term" value="F:prenyltransferase activity"/>
    <property type="evidence" value="ECO:0007669"/>
    <property type="project" value="InterPro"/>
</dbReference>
<keyword evidence="8" id="KW-1185">Reference proteome</keyword>
<proteinExistence type="inferred from homology"/>
<evidence type="ECO:0000256" key="4">
    <source>
        <dbReference type="ARBA" id="ARBA00022723"/>
    </source>
</evidence>
<keyword evidence="5" id="KW-0460">Magnesium</keyword>
<evidence type="ECO:0000313" key="7">
    <source>
        <dbReference type="EMBL" id="RCG17549.1"/>
    </source>
</evidence>
<dbReference type="PROSITE" id="PS00444">
    <property type="entry name" value="POLYPRENYL_SYNTHASE_2"/>
    <property type="match status" value="1"/>
</dbReference>
<dbReference type="InterPro" id="IPR008949">
    <property type="entry name" value="Isoprenoid_synthase_dom_sf"/>
</dbReference>
<comment type="caution">
    <text evidence="7">The sequence shown here is derived from an EMBL/GenBank/DDBJ whole genome shotgun (WGS) entry which is preliminary data.</text>
</comment>
<dbReference type="Proteomes" id="UP000253507">
    <property type="component" value="Unassembled WGS sequence"/>
</dbReference>
<dbReference type="AlphaFoldDB" id="A0A367EIF8"/>
<evidence type="ECO:0000256" key="3">
    <source>
        <dbReference type="ARBA" id="ARBA00022679"/>
    </source>
</evidence>
<sequence length="358" mass="38695">MTPDVTTDSGQEAADSADLARRTRDGVLRRVEERLRSLLAGEHDVWAGVHERAAVPVDALSQLIASGGKRVRPAFCATGYLAAGGDPDTPGIVSACAALEMLHVSALVHDDVLDDSSRRRGAPTVHAAHAQLHVSRGWQGEARRYGEGVALLVGDLALVYAETLMAEAPRSVVPEWNRLRSEVMIGQYMDVHAAAEFSANPRISRLIARIKSGRYTIHRPLVVGASAAGRDDLAAAFEEFGEAVGEAFQLRDDLLDAFGDSADTGKPTGLDLTQHKMTLLLGWAMQRDERIHSLITEPGHTPDEVRRRLADTGVPGDVEKHIAGLVERGCKAIADAPVEDVWRKELADMAVRVAYRTT</sequence>
<evidence type="ECO:0000256" key="2">
    <source>
        <dbReference type="ARBA" id="ARBA00006706"/>
    </source>
</evidence>
<reference evidence="7 8" key="1">
    <citation type="submission" date="2018-06" db="EMBL/GenBank/DDBJ databases">
        <title>Streptomyces reniochalinae sp. nov. and Streptomyces diacarnus sp. nov. from marine sponges.</title>
        <authorList>
            <person name="Li L."/>
        </authorList>
    </citation>
    <scope>NUCLEOTIDE SEQUENCE [LARGE SCALE GENOMIC DNA]</scope>
    <source>
        <strain evidence="7 8">LHW50302</strain>
    </source>
</reference>
<dbReference type="PROSITE" id="PS00723">
    <property type="entry name" value="POLYPRENYL_SYNTHASE_1"/>
    <property type="match status" value="1"/>
</dbReference>
<name>A0A367EIF8_9ACTN</name>
<dbReference type="RefSeq" id="WP_114016459.1">
    <property type="nucleotide sequence ID" value="NZ_QOIM01000036.1"/>
</dbReference>
<dbReference type="InterPro" id="IPR000092">
    <property type="entry name" value="Polyprenyl_synt"/>
</dbReference>
<dbReference type="CDD" id="cd00685">
    <property type="entry name" value="Trans_IPPS_HT"/>
    <property type="match status" value="1"/>
</dbReference>
<protein>
    <submittedName>
        <fullName evidence="7">Polyprenyl synthetase family protein</fullName>
    </submittedName>
</protein>
<dbReference type="Pfam" id="PF00348">
    <property type="entry name" value="polyprenyl_synt"/>
    <property type="match status" value="1"/>
</dbReference>
<evidence type="ECO:0000256" key="5">
    <source>
        <dbReference type="ARBA" id="ARBA00022842"/>
    </source>
</evidence>
<dbReference type="PANTHER" id="PTHR12001:SF85">
    <property type="entry name" value="SHORT CHAIN ISOPRENYL DIPHOSPHATE SYNTHASE"/>
    <property type="match status" value="1"/>
</dbReference>
<dbReference type="GO" id="GO:0046872">
    <property type="term" value="F:metal ion binding"/>
    <property type="evidence" value="ECO:0007669"/>
    <property type="project" value="UniProtKB-KW"/>
</dbReference>
<keyword evidence="3 6" id="KW-0808">Transferase</keyword>
<dbReference type="GO" id="GO:0008299">
    <property type="term" value="P:isoprenoid biosynthetic process"/>
    <property type="evidence" value="ECO:0007669"/>
    <property type="project" value="InterPro"/>
</dbReference>
<dbReference type="SUPFAM" id="SSF48576">
    <property type="entry name" value="Terpenoid synthases"/>
    <property type="match status" value="1"/>
</dbReference>
<evidence type="ECO:0000256" key="1">
    <source>
        <dbReference type="ARBA" id="ARBA00001946"/>
    </source>
</evidence>
<accession>A0A367EIF8</accession>
<dbReference type="Gene3D" id="1.10.600.10">
    <property type="entry name" value="Farnesyl Diphosphate Synthase"/>
    <property type="match status" value="1"/>
</dbReference>
<gene>
    <name evidence="7" type="ORF">DQ392_16940</name>
</gene>
<comment type="cofactor">
    <cofactor evidence="1">
        <name>Mg(2+)</name>
        <dbReference type="ChEBI" id="CHEBI:18420"/>
    </cofactor>
</comment>
<dbReference type="SFLD" id="SFLDS00005">
    <property type="entry name" value="Isoprenoid_Synthase_Type_I"/>
    <property type="match status" value="1"/>
</dbReference>
<evidence type="ECO:0000256" key="6">
    <source>
        <dbReference type="RuleBase" id="RU004466"/>
    </source>
</evidence>
<evidence type="ECO:0000313" key="8">
    <source>
        <dbReference type="Proteomes" id="UP000253507"/>
    </source>
</evidence>
<organism evidence="7 8">
    <name type="scientific">Streptomyces reniochalinae</name>
    <dbReference type="NCBI Taxonomy" id="2250578"/>
    <lineage>
        <taxon>Bacteria</taxon>
        <taxon>Bacillati</taxon>
        <taxon>Actinomycetota</taxon>
        <taxon>Actinomycetes</taxon>
        <taxon>Kitasatosporales</taxon>
        <taxon>Streptomycetaceae</taxon>
        <taxon>Streptomyces</taxon>
    </lineage>
</organism>
<keyword evidence="4" id="KW-0479">Metal-binding</keyword>
<dbReference type="PANTHER" id="PTHR12001">
    <property type="entry name" value="GERANYLGERANYL PYROPHOSPHATE SYNTHASE"/>
    <property type="match status" value="1"/>
</dbReference>
<dbReference type="OrthoDB" id="4497239at2"/>
<dbReference type="EMBL" id="QOIM01000036">
    <property type="protein sequence ID" value="RCG17549.1"/>
    <property type="molecule type" value="Genomic_DNA"/>
</dbReference>